<accession>A0AAN8S213</accession>
<gene>
    <name evidence="1" type="ORF">RUM43_009300</name>
</gene>
<feature type="non-terminal residue" evidence="1">
    <location>
        <position position="1"/>
    </location>
</feature>
<dbReference type="Proteomes" id="UP001372834">
    <property type="component" value="Unassembled WGS sequence"/>
</dbReference>
<dbReference type="EMBL" id="JAWJWE010000038">
    <property type="protein sequence ID" value="KAK6623448.1"/>
    <property type="molecule type" value="Genomic_DNA"/>
</dbReference>
<sequence length="57" mass="6310">YTEGGEEVIRINVAQMANLGPRWKDSALPHCFTNETLFLLHLSQHSFRGEADGPAAL</sequence>
<protein>
    <submittedName>
        <fullName evidence="1">Uncharacterized protein</fullName>
    </submittedName>
</protein>
<comment type="caution">
    <text evidence="1">The sequence shown here is derived from an EMBL/GenBank/DDBJ whole genome shotgun (WGS) entry which is preliminary data.</text>
</comment>
<organism evidence="1 2">
    <name type="scientific">Polyplax serrata</name>
    <name type="common">Common mouse louse</name>
    <dbReference type="NCBI Taxonomy" id="468196"/>
    <lineage>
        <taxon>Eukaryota</taxon>
        <taxon>Metazoa</taxon>
        <taxon>Ecdysozoa</taxon>
        <taxon>Arthropoda</taxon>
        <taxon>Hexapoda</taxon>
        <taxon>Insecta</taxon>
        <taxon>Pterygota</taxon>
        <taxon>Neoptera</taxon>
        <taxon>Paraneoptera</taxon>
        <taxon>Psocodea</taxon>
        <taxon>Troctomorpha</taxon>
        <taxon>Phthiraptera</taxon>
        <taxon>Anoplura</taxon>
        <taxon>Polyplacidae</taxon>
        <taxon>Polyplax</taxon>
    </lineage>
</organism>
<evidence type="ECO:0000313" key="2">
    <source>
        <dbReference type="Proteomes" id="UP001372834"/>
    </source>
</evidence>
<evidence type="ECO:0000313" key="1">
    <source>
        <dbReference type="EMBL" id="KAK6623448.1"/>
    </source>
</evidence>
<dbReference type="AlphaFoldDB" id="A0AAN8S213"/>
<reference evidence="1 2" key="1">
    <citation type="submission" date="2023-10" db="EMBL/GenBank/DDBJ databases">
        <title>Genomes of two closely related lineages of the louse Polyplax serrata with different host specificities.</title>
        <authorList>
            <person name="Martinu J."/>
            <person name="Tarabai H."/>
            <person name="Stefka J."/>
            <person name="Hypsa V."/>
        </authorList>
    </citation>
    <scope>NUCLEOTIDE SEQUENCE [LARGE SCALE GENOMIC DNA]</scope>
    <source>
        <strain evidence="1">HR10_N</strain>
    </source>
</reference>
<proteinExistence type="predicted"/>
<name>A0AAN8S213_POLSC</name>